<evidence type="ECO:0000313" key="4">
    <source>
        <dbReference type="EMBL" id="PRP77573.1"/>
    </source>
</evidence>
<dbReference type="EMBL" id="MDYQ01000257">
    <property type="protein sequence ID" value="PRP77573.1"/>
    <property type="molecule type" value="Genomic_DNA"/>
</dbReference>
<dbReference type="Proteomes" id="UP000241769">
    <property type="component" value="Unassembled WGS sequence"/>
</dbReference>
<dbReference type="Pfam" id="PF25972">
    <property type="entry name" value="At4g15545_C"/>
    <property type="match status" value="1"/>
</dbReference>
<dbReference type="AlphaFoldDB" id="A0A2P6N0W0"/>
<feature type="compositionally biased region" description="Basic residues" evidence="2">
    <location>
        <begin position="8"/>
        <end position="17"/>
    </location>
</feature>
<dbReference type="InParanoid" id="A0A2P6N0W0"/>
<gene>
    <name evidence="4" type="ORF">PROFUN_00434</name>
</gene>
<feature type="region of interest" description="Disordered" evidence="2">
    <location>
        <begin position="1"/>
        <end position="25"/>
    </location>
</feature>
<comment type="caution">
    <text evidence="4">The sequence shown here is derived from an EMBL/GenBank/DDBJ whole genome shotgun (WGS) entry which is preliminary data.</text>
</comment>
<dbReference type="InterPro" id="IPR058936">
    <property type="entry name" value="At4g15545-like"/>
</dbReference>
<evidence type="ECO:0000259" key="3">
    <source>
        <dbReference type="Pfam" id="PF25972"/>
    </source>
</evidence>
<feature type="domain" description="At4g15545-like C-terminal" evidence="3">
    <location>
        <begin position="181"/>
        <end position="228"/>
    </location>
</feature>
<evidence type="ECO:0000256" key="2">
    <source>
        <dbReference type="SAM" id="MobiDB-lite"/>
    </source>
</evidence>
<accession>A0A2P6N0W0</accession>
<reference evidence="4 5" key="1">
    <citation type="journal article" date="2018" name="Genome Biol. Evol.">
        <title>Multiple Roots of Fruiting Body Formation in Amoebozoa.</title>
        <authorList>
            <person name="Hillmann F."/>
            <person name="Forbes G."/>
            <person name="Novohradska S."/>
            <person name="Ferling I."/>
            <person name="Riege K."/>
            <person name="Groth M."/>
            <person name="Westermann M."/>
            <person name="Marz M."/>
            <person name="Spaller T."/>
            <person name="Winckler T."/>
            <person name="Schaap P."/>
            <person name="Glockner G."/>
        </authorList>
    </citation>
    <scope>NUCLEOTIDE SEQUENCE [LARGE SCALE GENOMIC DNA]</scope>
    <source>
        <strain evidence="4 5">Jena</strain>
    </source>
</reference>
<evidence type="ECO:0000313" key="5">
    <source>
        <dbReference type="Proteomes" id="UP000241769"/>
    </source>
</evidence>
<feature type="coiled-coil region" evidence="1">
    <location>
        <begin position="73"/>
        <end position="135"/>
    </location>
</feature>
<dbReference type="STRING" id="1890364.A0A2P6N0W0"/>
<keyword evidence="1" id="KW-0175">Coiled coil</keyword>
<feature type="compositionally biased region" description="Polar residues" evidence="2">
    <location>
        <begin position="156"/>
        <end position="173"/>
    </location>
</feature>
<name>A0A2P6N0W0_9EUKA</name>
<evidence type="ECO:0000256" key="1">
    <source>
        <dbReference type="SAM" id="Coils"/>
    </source>
</evidence>
<proteinExistence type="predicted"/>
<keyword evidence="5" id="KW-1185">Reference proteome</keyword>
<sequence>MTGLTFRPNKKAAKMNKSRSEGEPDDVLEQGIQIIRDAYNRKTSAMDKTIDNLRSVIRERENIAEGEASHDQLLVMTQRVIGLEARIARLEQENQEILAKYRNSIEEKNRAVAENLELNQELRRLRRDAAKLQAFRQAIITTVDEDENGEPITAPAYSNTPVSPIRGSSTDTPDVNDDVDEGKAFFREARQSLSPAGFSQLVTQVKRLNSQLQNMEETLEKSKPLFGDY</sequence>
<dbReference type="OrthoDB" id="5599468at2759"/>
<feature type="region of interest" description="Disordered" evidence="2">
    <location>
        <begin position="150"/>
        <end position="176"/>
    </location>
</feature>
<organism evidence="4 5">
    <name type="scientific">Planoprotostelium fungivorum</name>
    <dbReference type="NCBI Taxonomy" id="1890364"/>
    <lineage>
        <taxon>Eukaryota</taxon>
        <taxon>Amoebozoa</taxon>
        <taxon>Evosea</taxon>
        <taxon>Variosea</taxon>
        <taxon>Cavosteliida</taxon>
        <taxon>Cavosteliaceae</taxon>
        <taxon>Planoprotostelium</taxon>
    </lineage>
</organism>
<dbReference type="PANTHER" id="PTHR47383">
    <property type="entry name" value="OS03G0659800 PROTEIN"/>
    <property type="match status" value="1"/>
</dbReference>
<protein>
    <recommendedName>
        <fullName evidence="3">At4g15545-like C-terminal domain-containing protein</fullName>
    </recommendedName>
</protein>
<dbReference type="PANTHER" id="PTHR47383:SF8">
    <property type="entry name" value="OS01G0768300 PROTEIN"/>
    <property type="match status" value="1"/>
</dbReference>
<dbReference type="InterPro" id="IPR058935">
    <property type="entry name" value="At4g15545-like_C"/>
</dbReference>